<dbReference type="KEGG" id="pda:103720798"/>
<organism evidence="2 3">
    <name type="scientific">Phoenix dactylifera</name>
    <name type="common">Date palm</name>
    <dbReference type="NCBI Taxonomy" id="42345"/>
    <lineage>
        <taxon>Eukaryota</taxon>
        <taxon>Viridiplantae</taxon>
        <taxon>Streptophyta</taxon>
        <taxon>Embryophyta</taxon>
        <taxon>Tracheophyta</taxon>
        <taxon>Spermatophyta</taxon>
        <taxon>Magnoliopsida</taxon>
        <taxon>Liliopsida</taxon>
        <taxon>Arecaceae</taxon>
        <taxon>Coryphoideae</taxon>
        <taxon>Phoeniceae</taxon>
        <taxon>Phoenix</taxon>
    </lineage>
</organism>
<name>A0A8B9APD8_PHODC</name>
<accession>A0A8B9APD8</accession>
<dbReference type="GeneID" id="103720798"/>
<sequence>MFQPGFRGRGGHGFDDSGSGTEQDRKGLRVLEWHFVEGLIAAYWFRMPMICGLLKTLGFWHREFLEKKMTHNFSGSNDDRAKRIYCIKADLQEYDCCRLDIYFLLQNIWRTFILYHQEEAAIMDNFVVRGFSQE</sequence>
<dbReference type="Proteomes" id="UP000228380">
    <property type="component" value="Chromosome 8"/>
</dbReference>
<dbReference type="RefSeq" id="XP_038985179.1">
    <property type="nucleotide sequence ID" value="XM_039129251.1"/>
</dbReference>
<dbReference type="AlphaFoldDB" id="A0A8B9APD8"/>
<proteinExistence type="predicted"/>
<reference evidence="2" key="1">
    <citation type="journal article" date="2019" name="Nat. Commun.">
        <title>Genome-wide association mapping of date palm fruit traits.</title>
        <authorList>
            <person name="Hazzouri K.M."/>
            <person name="Gros-Balthazard M."/>
            <person name="Flowers J.M."/>
            <person name="Copetti D."/>
            <person name="Lemansour A."/>
            <person name="Lebrun M."/>
            <person name="Masmoudi K."/>
            <person name="Ferrand S."/>
            <person name="Dhar M.I."/>
            <person name="Fresquez Z.A."/>
            <person name="Rosas U."/>
            <person name="Zhang J."/>
            <person name="Talag J."/>
            <person name="Lee S."/>
            <person name="Kudrna D."/>
            <person name="Powell R.F."/>
            <person name="Leitch I.J."/>
            <person name="Krueger R.R."/>
            <person name="Wing R.A."/>
            <person name="Amiri K.M.A."/>
            <person name="Purugganan M.D."/>
        </authorList>
    </citation>
    <scope>NUCLEOTIDE SEQUENCE [LARGE SCALE GENOMIC DNA]</scope>
    <source>
        <strain evidence="2">cv. Khalas</strain>
    </source>
</reference>
<evidence type="ECO:0000256" key="1">
    <source>
        <dbReference type="SAM" id="MobiDB-lite"/>
    </source>
</evidence>
<gene>
    <name evidence="3" type="primary">LOC103720798</name>
</gene>
<protein>
    <submittedName>
        <fullName evidence="3">Uncharacterized protein LOC103720798 isoform X1</fullName>
    </submittedName>
</protein>
<evidence type="ECO:0000313" key="2">
    <source>
        <dbReference type="Proteomes" id="UP000228380"/>
    </source>
</evidence>
<reference evidence="3" key="2">
    <citation type="submission" date="2025-08" db="UniProtKB">
        <authorList>
            <consortium name="RefSeq"/>
        </authorList>
    </citation>
    <scope>IDENTIFICATION</scope>
    <source>
        <tissue evidence="3">Young leaves</tissue>
    </source>
</reference>
<keyword evidence="2" id="KW-1185">Reference proteome</keyword>
<feature type="region of interest" description="Disordered" evidence="1">
    <location>
        <begin position="1"/>
        <end position="22"/>
    </location>
</feature>
<evidence type="ECO:0000313" key="3">
    <source>
        <dbReference type="RefSeq" id="XP_038985179.1"/>
    </source>
</evidence>